<sequence length="60" mass="6974">MCNHCDYNSPDNQIYVDLLTNEHYLGIETSECDGYDDGWNSLRKKILGEADWNSEIFNGR</sequence>
<protein>
    <submittedName>
        <fullName evidence="1">Uncharacterized protein</fullName>
    </submittedName>
</protein>
<name>A0A8S5TEK2_9CAUD</name>
<accession>A0A8S5TEK2</accession>
<reference evidence="1" key="1">
    <citation type="journal article" date="2021" name="Proc. Natl. Acad. Sci. U.S.A.">
        <title>A Catalog of Tens of Thousands of Viruses from Human Metagenomes Reveals Hidden Associations with Chronic Diseases.</title>
        <authorList>
            <person name="Tisza M.J."/>
            <person name="Buck C.B."/>
        </authorList>
    </citation>
    <scope>NUCLEOTIDE SEQUENCE</scope>
    <source>
        <strain evidence="1">Ct1IF5</strain>
    </source>
</reference>
<dbReference type="EMBL" id="BK032815">
    <property type="protein sequence ID" value="DAF61681.1"/>
    <property type="molecule type" value="Genomic_DNA"/>
</dbReference>
<organism evidence="1">
    <name type="scientific">Siphoviridae sp. ct1IF5</name>
    <dbReference type="NCBI Taxonomy" id="2827765"/>
    <lineage>
        <taxon>Viruses</taxon>
        <taxon>Duplodnaviria</taxon>
        <taxon>Heunggongvirae</taxon>
        <taxon>Uroviricota</taxon>
        <taxon>Caudoviricetes</taxon>
    </lineage>
</organism>
<proteinExistence type="predicted"/>
<evidence type="ECO:0000313" key="1">
    <source>
        <dbReference type="EMBL" id="DAF61681.1"/>
    </source>
</evidence>